<comment type="caution">
    <text evidence="1">The sequence shown here is derived from an EMBL/GenBank/DDBJ whole genome shotgun (WGS) entry which is preliminary data.</text>
</comment>
<sequence length="314" mass="34106">MVIIGGKRTGKLSGKDVNGLSLTPSSTTTTQNPVASSSISLISSSNTIQNPGASSSFNLTRSNTVQRPGASSSVSLGSTSNTTQNPGASSSFTSIPSPTLFTIQELLVVSIWFQALALFKTQELLQLLLLKPQELPQILSTGSKIPMEVYIDSYLGISTWGSISEIPSLQSSEYTEEEPCSIGRNAGFEDNLSDLLLQQDVSDWSCTPAEQQKLQSGRYALNGDIAMKIKRVMVVGSFLYDPSEYTFHCMFGYTEVPLEIIQEGIISCQSPPHRPGKVTFCITSGNRKTCSKLEYLIIGLRLGVIHFSQYYLCL</sequence>
<dbReference type="EMBL" id="CM051397">
    <property type="protein sequence ID" value="KAJ4720135.1"/>
    <property type="molecule type" value="Genomic_DNA"/>
</dbReference>
<evidence type="ECO:0000313" key="2">
    <source>
        <dbReference type="Proteomes" id="UP001164539"/>
    </source>
</evidence>
<proteinExistence type="predicted"/>
<reference evidence="1 2" key="1">
    <citation type="journal article" date="2023" name="Science">
        <title>Complex scaffold remodeling in plant triterpene biosynthesis.</title>
        <authorList>
            <person name="De La Pena R."/>
            <person name="Hodgson H."/>
            <person name="Liu J.C."/>
            <person name="Stephenson M.J."/>
            <person name="Martin A.C."/>
            <person name="Owen C."/>
            <person name="Harkess A."/>
            <person name="Leebens-Mack J."/>
            <person name="Jimenez L.E."/>
            <person name="Osbourn A."/>
            <person name="Sattely E.S."/>
        </authorList>
    </citation>
    <scope>NUCLEOTIDE SEQUENCE [LARGE SCALE GENOMIC DNA]</scope>
    <source>
        <strain evidence="2">cv. JPN11</strain>
        <tissue evidence="1">Leaf</tissue>
    </source>
</reference>
<keyword evidence="2" id="KW-1185">Reference proteome</keyword>
<organism evidence="1 2">
    <name type="scientific">Melia azedarach</name>
    <name type="common">Chinaberry tree</name>
    <dbReference type="NCBI Taxonomy" id="155640"/>
    <lineage>
        <taxon>Eukaryota</taxon>
        <taxon>Viridiplantae</taxon>
        <taxon>Streptophyta</taxon>
        <taxon>Embryophyta</taxon>
        <taxon>Tracheophyta</taxon>
        <taxon>Spermatophyta</taxon>
        <taxon>Magnoliopsida</taxon>
        <taxon>eudicotyledons</taxon>
        <taxon>Gunneridae</taxon>
        <taxon>Pentapetalae</taxon>
        <taxon>rosids</taxon>
        <taxon>malvids</taxon>
        <taxon>Sapindales</taxon>
        <taxon>Meliaceae</taxon>
        <taxon>Melia</taxon>
    </lineage>
</organism>
<accession>A0ACC1YC29</accession>
<name>A0ACC1YC29_MELAZ</name>
<gene>
    <name evidence="1" type="ORF">OWV82_008010</name>
</gene>
<evidence type="ECO:0000313" key="1">
    <source>
        <dbReference type="EMBL" id="KAJ4720135.1"/>
    </source>
</evidence>
<dbReference type="Proteomes" id="UP001164539">
    <property type="component" value="Chromosome 4"/>
</dbReference>
<protein>
    <submittedName>
        <fullName evidence="1">Calmodulin-binding transcription activator like</fullName>
    </submittedName>
</protein>